<dbReference type="Proteomes" id="UP000828941">
    <property type="component" value="Chromosome 13"/>
</dbReference>
<protein>
    <submittedName>
        <fullName evidence="1">Uncharacterized protein</fullName>
    </submittedName>
</protein>
<organism evidence="1 2">
    <name type="scientific">Bauhinia variegata</name>
    <name type="common">Purple orchid tree</name>
    <name type="synonym">Phanera variegata</name>
    <dbReference type="NCBI Taxonomy" id="167791"/>
    <lineage>
        <taxon>Eukaryota</taxon>
        <taxon>Viridiplantae</taxon>
        <taxon>Streptophyta</taxon>
        <taxon>Embryophyta</taxon>
        <taxon>Tracheophyta</taxon>
        <taxon>Spermatophyta</taxon>
        <taxon>Magnoliopsida</taxon>
        <taxon>eudicotyledons</taxon>
        <taxon>Gunneridae</taxon>
        <taxon>Pentapetalae</taxon>
        <taxon>rosids</taxon>
        <taxon>fabids</taxon>
        <taxon>Fabales</taxon>
        <taxon>Fabaceae</taxon>
        <taxon>Cercidoideae</taxon>
        <taxon>Cercideae</taxon>
        <taxon>Bauhiniinae</taxon>
        <taxon>Bauhinia</taxon>
    </lineage>
</organism>
<evidence type="ECO:0000313" key="1">
    <source>
        <dbReference type="EMBL" id="KAI4298692.1"/>
    </source>
</evidence>
<comment type="caution">
    <text evidence="1">The sequence shown here is derived from an EMBL/GenBank/DDBJ whole genome shotgun (WGS) entry which is preliminary data.</text>
</comment>
<sequence>MLLRVAHQRQMQGMAQVRRIVLEPASSDRCFPPQTSPFKNPTFPPISSLTHSPSFIDISLRPREAMKGSFTQSNGGFHRYLKPGALAQLRDSKINARSRRCNSLTQKSLCKLSSLVLTEASISSSSPTEESNPLNQFDGVPTFALRINRPRCLQRKKLFAVTPVFAENDRS</sequence>
<name>A0ACB9KN51_BAUVA</name>
<proteinExistence type="predicted"/>
<accession>A0ACB9KN51</accession>
<reference evidence="1 2" key="1">
    <citation type="journal article" date="2022" name="DNA Res.">
        <title>Chromosomal-level genome assembly of the orchid tree Bauhinia variegata (Leguminosae; Cercidoideae) supports the allotetraploid origin hypothesis of Bauhinia.</title>
        <authorList>
            <person name="Zhong Y."/>
            <person name="Chen Y."/>
            <person name="Zheng D."/>
            <person name="Pang J."/>
            <person name="Liu Y."/>
            <person name="Luo S."/>
            <person name="Meng S."/>
            <person name="Qian L."/>
            <person name="Wei D."/>
            <person name="Dai S."/>
            <person name="Zhou R."/>
        </authorList>
    </citation>
    <scope>NUCLEOTIDE SEQUENCE [LARGE SCALE GENOMIC DNA]</scope>
    <source>
        <strain evidence="1">BV-YZ2020</strain>
    </source>
</reference>
<dbReference type="EMBL" id="CM039438">
    <property type="protein sequence ID" value="KAI4298692.1"/>
    <property type="molecule type" value="Genomic_DNA"/>
</dbReference>
<keyword evidence="2" id="KW-1185">Reference proteome</keyword>
<gene>
    <name evidence="1" type="ORF">L6164_032220</name>
</gene>
<evidence type="ECO:0000313" key="2">
    <source>
        <dbReference type="Proteomes" id="UP000828941"/>
    </source>
</evidence>